<dbReference type="AlphaFoldDB" id="A0A7Y4L5E6"/>
<reference evidence="5 6" key="1">
    <citation type="submission" date="2020-05" db="EMBL/GenBank/DDBJ databases">
        <title>Genome sequence of Kribbella sandramycini ATCC 39419.</title>
        <authorList>
            <person name="Maclea K.S."/>
            <person name="Fair J.L."/>
        </authorList>
    </citation>
    <scope>NUCLEOTIDE SEQUENCE [LARGE SCALE GENOMIC DNA]</scope>
    <source>
        <strain evidence="5 6">ATCC 39419</strain>
    </source>
</reference>
<dbReference type="Pfam" id="PF12158">
    <property type="entry name" value="DUF3592"/>
    <property type="match status" value="1"/>
</dbReference>
<sequence>MSRKQRQARRGTGQKRRRQRRAENAGIRRRRARVRVAQRQWGWSKEGAVLLAVAVVFVVFACIQVNDLYWLRQRGEVVTGTVVDRVDGRSPSIEVRYTTRAGETVTEDTSNAYDMDKIRVGAQLDVIYDPEQPDRMQAADFSRSYGWPVIIFGVFSLAAAGGGLAMLRRARY</sequence>
<dbReference type="RefSeq" id="WP_171677923.1">
    <property type="nucleotide sequence ID" value="NZ_BAAAGT010000008.1"/>
</dbReference>
<feature type="region of interest" description="Disordered" evidence="1">
    <location>
        <begin position="1"/>
        <end position="27"/>
    </location>
</feature>
<organism evidence="5 6">
    <name type="scientific">Kribbella sandramycini</name>
    <dbReference type="NCBI Taxonomy" id="60450"/>
    <lineage>
        <taxon>Bacteria</taxon>
        <taxon>Bacillati</taxon>
        <taxon>Actinomycetota</taxon>
        <taxon>Actinomycetes</taxon>
        <taxon>Propionibacteriales</taxon>
        <taxon>Kribbellaceae</taxon>
        <taxon>Kribbella</taxon>
    </lineage>
</organism>
<evidence type="ECO:0000313" key="6">
    <source>
        <dbReference type="Proteomes" id="UP000534306"/>
    </source>
</evidence>
<dbReference type="EMBL" id="JABJRC010000009">
    <property type="protein sequence ID" value="NOL44677.1"/>
    <property type="molecule type" value="Genomic_DNA"/>
</dbReference>
<evidence type="ECO:0000256" key="1">
    <source>
        <dbReference type="SAM" id="MobiDB-lite"/>
    </source>
</evidence>
<evidence type="ECO:0000313" key="5">
    <source>
        <dbReference type="EMBL" id="NOL44677.1"/>
    </source>
</evidence>
<dbReference type="EMBL" id="JACHKF010000001">
    <property type="protein sequence ID" value="MBB6566955.1"/>
    <property type="molecule type" value="Genomic_DNA"/>
</dbReference>
<accession>A0A7Y4L5E6</accession>
<keyword evidence="2" id="KW-0812">Transmembrane</keyword>
<feature type="transmembrane region" description="Helical" evidence="2">
    <location>
        <begin position="145"/>
        <end position="167"/>
    </location>
</feature>
<dbReference type="InterPro" id="IPR021994">
    <property type="entry name" value="DUF3592"/>
</dbReference>
<feature type="domain" description="DUF3592" evidence="3">
    <location>
        <begin position="75"/>
        <end position="135"/>
    </location>
</feature>
<dbReference type="Proteomes" id="UP000553957">
    <property type="component" value="Unassembled WGS sequence"/>
</dbReference>
<reference evidence="4 7" key="2">
    <citation type="submission" date="2020-08" db="EMBL/GenBank/DDBJ databases">
        <title>Sequencing the genomes of 1000 actinobacteria strains.</title>
        <authorList>
            <person name="Klenk H.-P."/>
        </authorList>
    </citation>
    <scope>NUCLEOTIDE SEQUENCE [LARGE SCALE GENOMIC DNA]</scope>
    <source>
        <strain evidence="4 7">DSM 15626</strain>
    </source>
</reference>
<comment type="caution">
    <text evidence="5">The sequence shown here is derived from an EMBL/GenBank/DDBJ whole genome shotgun (WGS) entry which is preliminary data.</text>
</comment>
<proteinExistence type="predicted"/>
<gene>
    <name evidence="4" type="ORF">HNR71_002592</name>
    <name evidence="5" type="ORF">HPO96_30955</name>
</gene>
<name>A0A7Y4L5E6_9ACTN</name>
<evidence type="ECO:0000256" key="2">
    <source>
        <dbReference type="SAM" id="Phobius"/>
    </source>
</evidence>
<protein>
    <submittedName>
        <fullName evidence="5">DUF3592 domain-containing protein</fullName>
    </submittedName>
</protein>
<evidence type="ECO:0000313" key="7">
    <source>
        <dbReference type="Proteomes" id="UP000553957"/>
    </source>
</evidence>
<keyword evidence="2" id="KW-0472">Membrane</keyword>
<evidence type="ECO:0000259" key="3">
    <source>
        <dbReference type="Pfam" id="PF12158"/>
    </source>
</evidence>
<keyword evidence="2" id="KW-1133">Transmembrane helix</keyword>
<evidence type="ECO:0000313" key="4">
    <source>
        <dbReference type="EMBL" id="MBB6566955.1"/>
    </source>
</evidence>
<feature type="compositionally biased region" description="Basic residues" evidence="1">
    <location>
        <begin position="1"/>
        <end position="20"/>
    </location>
</feature>
<feature type="transmembrane region" description="Helical" evidence="2">
    <location>
        <begin position="48"/>
        <end position="66"/>
    </location>
</feature>
<dbReference type="Proteomes" id="UP000534306">
    <property type="component" value="Unassembled WGS sequence"/>
</dbReference>
<keyword evidence="6" id="KW-1185">Reference proteome</keyword>